<dbReference type="AlphaFoldDB" id="A0A6I3KQ01"/>
<protein>
    <submittedName>
        <fullName evidence="7">Dihydroorotase</fullName>
        <ecNumber evidence="7">3.5.2.3</ecNumber>
    </submittedName>
</protein>
<comment type="similarity">
    <text evidence="3">Belongs to the metallo-dependent hydrolases superfamily. DHOase family. Class I DHOase subfamily.</text>
</comment>
<dbReference type="GO" id="GO:0004151">
    <property type="term" value="F:dihydroorotase activity"/>
    <property type="evidence" value="ECO:0007669"/>
    <property type="project" value="UniProtKB-EC"/>
</dbReference>
<evidence type="ECO:0000256" key="1">
    <source>
        <dbReference type="ARBA" id="ARBA00001947"/>
    </source>
</evidence>
<dbReference type="RefSeq" id="WP_154740377.1">
    <property type="nucleotide sequence ID" value="NZ_WMBQ01000002.1"/>
</dbReference>
<comment type="function">
    <text evidence="2">Catalyzes the reversible cyclization of carbamoyl aspartate to dihydroorotate.</text>
</comment>
<sequence>MSATYDVLVKGGTVVNQDGVGVRDVGVRGGRIAAIGNLSAATAGEVIEASGLHVLPGVIDSQVHFREPGLEHKEDLESGSRGAVLGGVTAVFEMPNTKPLTTTEATLADKVRRARNRMFCDFAFYVGGTRENIDDIPMLEKLEGSAGIKVFMGSSTGDLLVDDESSLDRIIARLGRRAAFHSEDEARLIERMSVRRAGDASSHPEWRDEEAAIISTRRLVGLAEKHKRRAHVLHVSTAAEMEFLAAHKDWASVEVTPHHLTLVAPDCYERLGTYAQMNPPVRDERHRQAIWAALASGVVDVLGSDHAPHTREEKDHAYPASHSGMTGVQTLVPIMLDHVNAGRLSIERFVDLTSHGPQRLFGIRGKGRIAAGYDADLTIVDLKREETITHAQVASRAGWTPYDGKRVKGWPVGTVVRGRRVMWDGEIIGAAHGAPVAFFEGF</sequence>
<dbReference type="GO" id="GO:0005737">
    <property type="term" value="C:cytoplasm"/>
    <property type="evidence" value="ECO:0007669"/>
    <property type="project" value="TreeGrafter"/>
</dbReference>
<dbReference type="EMBL" id="WMBQ01000002">
    <property type="protein sequence ID" value="MTD95892.1"/>
    <property type="molecule type" value="Genomic_DNA"/>
</dbReference>
<evidence type="ECO:0000256" key="5">
    <source>
        <dbReference type="ARBA" id="ARBA00022801"/>
    </source>
</evidence>
<keyword evidence="8" id="KW-1185">Reference proteome</keyword>
<accession>A0A6I3KQ01</accession>
<reference evidence="7 8" key="1">
    <citation type="submission" date="2019-11" db="EMBL/GenBank/DDBJ databases">
        <title>Identification of a novel strain.</title>
        <authorList>
            <person name="Xu Q."/>
            <person name="Wang G."/>
        </authorList>
    </citation>
    <scope>NUCLEOTIDE SEQUENCE [LARGE SCALE GENOMIC DNA]</scope>
    <source>
        <strain evidence="8">xq</strain>
    </source>
</reference>
<dbReference type="Gene3D" id="3.20.20.140">
    <property type="entry name" value="Metal-dependent hydrolases"/>
    <property type="match status" value="1"/>
</dbReference>
<evidence type="ECO:0000256" key="4">
    <source>
        <dbReference type="ARBA" id="ARBA00022723"/>
    </source>
</evidence>
<dbReference type="InterPro" id="IPR006680">
    <property type="entry name" value="Amidohydro-rel"/>
</dbReference>
<organism evidence="7 8">
    <name type="scientific">Hyphomicrobium album</name>
    <dbReference type="NCBI Taxonomy" id="2665159"/>
    <lineage>
        <taxon>Bacteria</taxon>
        <taxon>Pseudomonadati</taxon>
        <taxon>Pseudomonadota</taxon>
        <taxon>Alphaproteobacteria</taxon>
        <taxon>Hyphomicrobiales</taxon>
        <taxon>Hyphomicrobiaceae</taxon>
        <taxon>Hyphomicrobium</taxon>
    </lineage>
</organism>
<name>A0A6I3KQ01_9HYPH</name>
<dbReference type="GO" id="GO:0046872">
    <property type="term" value="F:metal ion binding"/>
    <property type="evidence" value="ECO:0007669"/>
    <property type="project" value="UniProtKB-KW"/>
</dbReference>
<dbReference type="NCBIfam" id="TIGR00857">
    <property type="entry name" value="pyrC_multi"/>
    <property type="match status" value="1"/>
</dbReference>
<dbReference type="Gene3D" id="2.30.40.10">
    <property type="entry name" value="Urease, subunit C, domain 1"/>
    <property type="match status" value="1"/>
</dbReference>
<dbReference type="Pfam" id="PF01979">
    <property type="entry name" value="Amidohydro_1"/>
    <property type="match status" value="1"/>
</dbReference>
<dbReference type="InterPro" id="IPR032466">
    <property type="entry name" value="Metal_Hydrolase"/>
</dbReference>
<gene>
    <name evidence="7" type="ORF">GIW81_16255</name>
</gene>
<dbReference type="SUPFAM" id="SSF51338">
    <property type="entry name" value="Composite domain of metallo-dependent hydrolases"/>
    <property type="match status" value="1"/>
</dbReference>
<evidence type="ECO:0000256" key="2">
    <source>
        <dbReference type="ARBA" id="ARBA00002368"/>
    </source>
</evidence>
<dbReference type="Proteomes" id="UP000440694">
    <property type="component" value="Unassembled WGS sequence"/>
</dbReference>
<evidence type="ECO:0000313" key="8">
    <source>
        <dbReference type="Proteomes" id="UP000440694"/>
    </source>
</evidence>
<keyword evidence="4" id="KW-0479">Metal-binding</keyword>
<keyword evidence="5 7" id="KW-0378">Hydrolase</keyword>
<dbReference type="InterPro" id="IPR002195">
    <property type="entry name" value="Dihydroorotase_CS"/>
</dbReference>
<dbReference type="NCBIfam" id="NF006559">
    <property type="entry name" value="PRK09060.1"/>
    <property type="match status" value="1"/>
</dbReference>
<comment type="caution">
    <text evidence="7">The sequence shown here is derived from an EMBL/GenBank/DDBJ whole genome shotgun (WGS) entry which is preliminary data.</text>
</comment>
<proteinExistence type="inferred from homology"/>
<evidence type="ECO:0000259" key="6">
    <source>
        <dbReference type="Pfam" id="PF01979"/>
    </source>
</evidence>
<dbReference type="GO" id="GO:0004038">
    <property type="term" value="F:allantoinase activity"/>
    <property type="evidence" value="ECO:0007669"/>
    <property type="project" value="TreeGrafter"/>
</dbReference>
<dbReference type="EC" id="3.5.2.3" evidence="7"/>
<dbReference type="SUPFAM" id="SSF51556">
    <property type="entry name" value="Metallo-dependent hydrolases"/>
    <property type="match status" value="1"/>
</dbReference>
<evidence type="ECO:0000256" key="3">
    <source>
        <dbReference type="ARBA" id="ARBA00010286"/>
    </source>
</evidence>
<dbReference type="GO" id="GO:0006145">
    <property type="term" value="P:purine nucleobase catabolic process"/>
    <property type="evidence" value="ECO:0007669"/>
    <property type="project" value="TreeGrafter"/>
</dbReference>
<dbReference type="InterPro" id="IPR011059">
    <property type="entry name" value="Metal-dep_hydrolase_composite"/>
</dbReference>
<dbReference type="PANTHER" id="PTHR43668:SF4">
    <property type="entry name" value="ALLANTOINASE"/>
    <property type="match status" value="1"/>
</dbReference>
<dbReference type="InterPro" id="IPR050138">
    <property type="entry name" value="DHOase/Allantoinase_Hydrolase"/>
</dbReference>
<dbReference type="PANTHER" id="PTHR43668">
    <property type="entry name" value="ALLANTOINASE"/>
    <property type="match status" value="1"/>
</dbReference>
<dbReference type="CDD" id="cd01318">
    <property type="entry name" value="DHOase_IIb"/>
    <property type="match status" value="1"/>
</dbReference>
<evidence type="ECO:0000313" key="7">
    <source>
        <dbReference type="EMBL" id="MTD95892.1"/>
    </source>
</evidence>
<comment type="cofactor">
    <cofactor evidence="1">
        <name>Zn(2+)</name>
        <dbReference type="ChEBI" id="CHEBI:29105"/>
    </cofactor>
</comment>
<dbReference type="PROSITE" id="PS00483">
    <property type="entry name" value="DIHYDROOROTASE_2"/>
    <property type="match status" value="1"/>
</dbReference>
<feature type="domain" description="Amidohydrolase-related" evidence="6">
    <location>
        <begin position="54"/>
        <end position="421"/>
    </location>
</feature>